<keyword evidence="6" id="KW-0963">Cytoplasm</keyword>
<evidence type="ECO:0000256" key="5">
    <source>
        <dbReference type="ARBA" id="ARBA00012911"/>
    </source>
</evidence>
<dbReference type="AlphaFoldDB" id="A0A1X7UK19"/>
<dbReference type="PANTHER" id="PTHR12128">
    <property type="entry name" value="DIHYDRODIPICOLINATE SYNTHASE"/>
    <property type="match status" value="1"/>
</dbReference>
<dbReference type="InParanoid" id="A0A1X7UK19"/>
<keyword evidence="9" id="KW-0119">Carbohydrate metabolism</keyword>
<keyword evidence="8" id="KW-0704">Schiff base</keyword>
<comment type="catalytic activity">
    <reaction evidence="10">
        <text>aceneuramate = aldehydo-N-acetyl-D-mannosamine + pyruvate</text>
        <dbReference type="Rhea" id="RHEA:23296"/>
        <dbReference type="ChEBI" id="CHEBI:15361"/>
        <dbReference type="ChEBI" id="CHEBI:17122"/>
        <dbReference type="ChEBI" id="CHEBI:173083"/>
        <dbReference type="EC" id="4.1.3.3"/>
    </reaction>
</comment>
<dbReference type="STRING" id="400682.A0A1X7UK19"/>
<dbReference type="InterPro" id="IPR002220">
    <property type="entry name" value="DapA-like"/>
</dbReference>
<evidence type="ECO:0000256" key="9">
    <source>
        <dbReference type="ARBA" id="ARBA00023277"/>
    </source>
</evidence>
<dbReference type="Pfam" id="PF00701">
    <property type="entry name" value="DHDPS"/>
    <property type="match status" value="1"/>
</dbReference>
<evidence type="ECO:0000256" key="7">
    <source>
        <dbReference type="ARBA" id="ARBA00023239"/>
    </source>
</evidence>
<dbReference type="GO" id="GO:0008747">
    <property type="term" value="F:N-acetylneuraminate lyase activity"/>
    <property type="evidence" value="ECO:0007669"/>
    <property type="project" value="UniProtKB-EC"/>
</dbReference>
<keyword evidence="7" id="KW-0456">Lyase</keyword>
<dbReference type="Gene3D" id="3.20.20.70">
    <property type="entry name" value="Aldolase class I"/>
    <property type="match status" value="1"/>
</dbReference>
<evidence type="ECO:0000256" key="8">
    <source>
        <dbReference type="ARBA" id="ARBA00023270"/>
    </source>
</evidence>
<dbReference type="EC" id="4.1.3.3" evidence="5"/>
<comment type="subcellular location">
    <subcellularLocation>
        <location evidence="1">Cytoplasm</location>
    </subcellularLocation>
</comment>
<evidence type="ECO:0000256" key="1">
    <source>
        <dbReference type="ARBA" id="ARBA00004496"/>
    </source>
</evidence>
<name>A0A1X7UK19_AMPQE</name>
<dbReference type="InterPro" id="IPR013785">
    <property type="entry name" value="Aldolase_TIM"/>
</dbReference>
<protein>
    <recommendedName>
        <fullName evidence="5">N-acetylneuraminate lyase</fullName>
        <ecNumber evidence="5">4.1.3.3</ecNumber>
    </recommendedName>
</protein>
<proteinExistence type="inferred from homology"/>
<evidence type="ECO:0000256" key="4">
    <source>
        <dbReference type="ARBA" id="ARBA00011881"/>
    </source>
</evidence>
<comment type="pathway">
    <text evidence="2">Amino-sugar metabolism; N-acetylneuraminate degradation.</text>
</comment>
<dbReference type="EnsemblMetazoa" id="Aqu2.1.28320_001">
    <property type="protein sequence ID" value="Aqu2.1.28320_001"/>
    <property type="gene ID" value="Aqu2.1.28320"/>
</dbReference>
<dbReference type="GO" id="GO:0005737">
    <property type="term" value="C:cytoplasm"/>
    <property type="evidence" value="ECO:0007669"/>
    <property type="project" value="UniProtKB-SubCell"/>
</dbReference>
<evidence type="ECO:0000313" key="11">
    <source>
        <dbReference type="EnsemblMetazoa" id="Aqu2.1.28320_001"/>
    </source>
</evidence>
<sequence>MDFMTMERRVFPCHGFCDNGTNGFFACHRFWDNQLLASLAMGGSSAIGTTYNYCGLLNNRLLKYFKEGDLKSALREQRRSDDAIMILRKYASIAGVVGAAKAILKARGFDVGPPRLPLLPLSVEDYGSLVTDLKSIGFFDWA</sequence>
<dbReference type="PANTHER" id="PTHR12128:SF21">
    <property type="entry name" value="N-ACETYLNEURAMINATE LYASE"/>
    <property type="match status" value="1"/>
</dbReference>
<evidence type="ECO:0000256" key="6">
    <source>
        <dbReference type="ARBA" id="ARBA00022490"/>
    </source>
</evidence>
<reference evidence="11" key="1">
    <citation type="submission" date="2017-05" db="UniProtKB">
        <authorList>
            <consortium name="EnsemblMetazoa"/>
        </authorList>
    </citation>
    <scope>IDENTIFICATION</scope>
</reference>
<evidence type="ECO:0000256" key="3">
    <source>
        <dbReference type="ARBA" id="ARBA00006324"/>
    </source>
</evidence>
<dbReference type="SUPFAM" id="SSF51569">
    <property type="entry name" value="Aldolase"/>
    <property type="match status" value="1"/>
</dbReference>
<accession>A0A1X7UK19</accession>
<comment type="subunit">
    <text evidence="4">Homotetramer.</text>
</comment>
<evidence type="ECO:0000256" key="10">
    <source>
        <dbReference type="ARBA" id="ARBA00044906"/>
    </source>
</evidence>
<evidence type="ECO:0000256" key="2">
    <source>
        <dbReference type="ARBA" id="ARBA00004878"/>
    </source>
</evidence>
<comment type="similarity">
    <text evidence="3">Belongs to the DapA family. NanA subfamily.</text>
</comment>
<dbReference type="OrthoDB" id="191315at2759"/>
<organism evidence="11">
    <name type="scientific">Amphimedon queenslandica</name>
    <name type="common">Sponge</name>
    <dbReference type="NCBI Taxonomy" id="400682"/>
    <lineage>
        <taxon>Eukaryota</taxon>
        <taxon>Metazoa</taxon>
        <taxon>Porifera</taxon>
        <taxon>Demospongiae</taxon>
        <taxon>Heteroscleromorpha</taxon>
        <taxon>Haplosclerida</taxon>
        <taxon>Niphatidae</taxon>
        <taxon>Amphimedon</taxon>
    </lineage>
</organism>